<keyword evidence="2" id="KW-0677">Repeat</keyword>
<dbReference type="SUPFAM" id="SSF50978">
    <property type="entry name" value="WD40 repeat-like"/>
    <property type="match status" value="1"/>
</dbReference>
<feature type="region of interest" description="Disordered" evidence="4">
    <location>
        <begin position="167"/>
        <end position="188"/>
    </location>
</feature>
<organism evidence="5 6">
    <name type="scientific">Rhizopogon vinicolor AM-OR11-026</name>
    <dbReference type="NCBI Taxonomy" id="1314800"/>
    <lineage>
        <taxon>Eukaryota</taxon>
        <taxon>Fungi</taxon>
        <taxon>Dikarya</taxon>
        <taxon>Basidiomycota</taxon>
        <taxon>Agaricomycotina</taxon>
        <taxon>Agaricomycetes</taxon>
        <taxon>Agaricomycetidae</taxon>
        <taxon>Boletales</taxon>
        <taxon>Suillineae</taxon>
        <taxon>Rhizopogonaceae</taxon>
        <taxon>Rhizopogon</taxon>
    </lineage>
</organism>
<evidence type="ECO:0000256" key="1">
    <source>
        <dbReference type="ARBA" id="ARBA00022574"/>
    </source>
</evidence>
<dbReference type="Proteomes" id="UP000092154">
    <property type="component" value="Unassembled WGS sequence"/>
</dbReference>
<dbReference type="AlphaFoldDB" id="A0A1B7MSV5"/>
<dbReference type="InterPro" id="IPR001680">
    <property type="entry name" value="WD40_rpt"/>
</dbReference>
<dbReference type="InterPro" id="IPR015943">
    <property type="entry name" value="WD40/YVTN_repeat-like_dom_sf"/>
</dbReference>
<dbReference type="PANTHER" id="PTHR19848:SF8">
    <property type="entry name" value="F-BOX AND WD REPEAT DOMAIN CONTAINING 7"/>
    <property type="match status" value="1"/>
</dbReference>
<accession>A0A1B7MSV5</accession>
<gene>
    <name evidence="5" type="ORF">K503DRAFT_356496</name>
</gene>
<dbReference type="OrthoDB" id="2687506at2759"/>
<evidence type="ECO:0000313" key="6">
    <source>
        <dbReference type="Proteomes" id="UP000092154"/>
    </source>
</evidence>
<protein>
    <submittedName>
        <fullName evidence="5">Uncharacterized protein</fullName>
    </submittedName>
</protein>
<dbReference type="PROSITE" id="PS50294">
    <property type="entry name" value="WD_REPEATS_REGION"/>
    <property type="match status" value="1"/>
</dbReference>
<sequence length="215" mass="23280">MLRVLHEANTISIPETQVIVSTSTPPVNAPTKSILTSVMTLEGHEGLVESISCFPDGKRIISGSDDKTARQWGLQTGKEFEKARGIYEHTVRAVAVSKDGRWVIAAGGDGRHGELKACEVETRIVKIFPKRVSRTGGPFIEGTQHRLSSMFLMHKANSGCSKKDDDLVPDEYFDPPSPNLDSQQPTAAAPVSTGEMIAAACASVCRLSLFPYIIL</sequence>
<evidence type="ECO:0000256" key="2">
    <source>
        <dbReference type="ARBA" id="ARBA00022737"/>
    </source>
</evidence>
<dbReference type="PROSITE" id="PS50082">
    <property type="entry name" value="WD_REPEATS_2"/>
    <property type="match status" value="1"/>
</dbReference>
<dbReference type="InParanoid" id="A0A1B7MSV5"/>
<dbReference type="Pfam" id="PF00400">
    <property type="entry name" value="WD40"/>
    <property type="match status" value="2"/>
</dbReference>
<dbReference type="InterPro" id="IPR036322">
    <property type="entry name" value="WD40_repeat_dom_sf"/>
</dbReference>
<reference evidence="5 6" key="1">
    <citation type="submission" date="2016-06" db="EMBL/GenBank/DDBJ databases">
        <title>Comparative genomics of the ectomycorrhizal sister species Rhizopogon vinicolor and Rhizopogon vesiculosus (Basidiomycota: Boletales) reveals a divergence of the mating type B locus.</title>
        <authorList>
            <consortium name="DOE Joint Genome Institute"/>
            <person name="Mujic A.B."/>
            <person name="Kuo A."/>
            <person name="Tritt A."/>
            <person name="Lipzen A."/>
            <person name="Chen C."/>
            <person name="Johnson J."/>
            <person name="Sharma A."/>
            <person name="Barry K."/>
            <person name="Grigoriev I.V."/>
            <person name="Spatafora J.W."/>
        </authorList>
    </citation>
    <scope>NUCLEOTIDE SEQUENCE [LARGE SCALE GENOMIC DNA]</scope>
    <source>
        <strain evidence="5 6">AM-OR11-026</strain>
    </source>
</reference>
<dbReference type="Gene3D" id="2.130.10.10">
    <property type="entry name" value="YVTN repeat-like/Quinoprotein amine dehydrogenase"/>
    <property type="match status" value="1"/>
</dbReference>
<keyword evidence="1 3" id="KW-0853">WD repeat</keyword>
<name>A0A1B7MSV5_9AGAM</name>
<dbReference type="SMART" id="SM00320">
    <property type="entry name" value="WD40"/>
    <property type="match status" value="2"/>
</dbReference>
<keyword evidence="6" id="KW-1185">Reference proteome</keyword>
<dbReference type="PANTHER" id="PTHR19848">
    <property type="entry name" value="WD40 REPEAT PROTEIN"/>
    <property type="match status" value="1"/>
</dbReference>
<evidence type="ECO:0000313" key="5">
    <source>
        <dbReference type="EMBL" id="OAX35637.1"/>
    </source>
</evidence>
<dbReference type="STRING" id="1314800.A0A1B7MSV5"/>
<evidence type="ECO:0000256" key="4">
    <source>
        <dbReference type="SAM" id="MobiDB-lite"/>
    </source>
</evidence>
<evidence type="ECO:0000256" key="3">
    <source>
        <dbReference type="PROSITE-ProRule" id="PRU00221"/>
    </source>
</evidence>
<feature type="repeat" description="WD" evidence="3">
    <location>
        <begin position="41"/>
        <end position="82"/>
    </location>
</feature>
<proteinExistence type="predicted"/>
<dbReference type="EMBL" id="KV448481">
    <property type="protein sequence ID" value="OAX35637.1"/>
    <property type="molecule type" value="Genomic_DNA"/>
</dbReference>